<dbReference type="SUPFAM" id="SSF52266">
    <property type="entry name" value="SGNH hydrolase"/>
    <property type="match status" value="1"/>
</dbReference>
<feature type="non-terminal residue" evidence="1">
    <location>
        <position position="148"/>
    </location>
</feature>
<dbReference type="AlphaFoldDB" id="A0A382L7V5"/>
<evidence type="ECO:0000313" key="1">
    <source>
        <dbReference type="EMBL" id="SVC31127.1"/>
    </source>
</evidence>
<name>A0A382L7V5_9ZZZZ</name>
<organism evidence="1">
    <name type="scientific">marine metagenome</name>
    <dbReference type="NCBI Taxonomy" id="408172"/>
    <lineage>
        <taxon>unclassified sequences</taxon>
        <taxon>metagenomes</taxon>
        <taxon>ecological metagenomes</taxon>
    </lineage>
</organism>
<protein>
    <recommendedName>
        <fullName evidence="2">SGNH/GDSL hydrolase family protein</fullName>
    </recommendedName>
</protein>
<reference evidence="1" key="1">
    <citation type="submission" date="2018-05" db="EMBL/GenBank/DDBJ databases">
        <authorList>
            <person name="Lanie J.A."/>
            <person name="Ng W.-L."/>
            <person name="Kazmierczak K.M."/>
            <person name="Andrzejewski T.M."/>
            <person name="Davidsen T.M."/>
            <person name="Wayne K.J."/>
            <person name="Tettelin H."/>
            <person name="Glass J.I."/>
            <person name="Rusch D."/>
            <person name="Podicherti R."/>
            <person name="Tsui H.-C.T."/>
            <person name="Winkler M.E."/>
        </authorList>
    </citation>
    <scope>NUCLEOTIDE SEQUENCE</scope>
</reference>
<evidence type="ECO:0008006" key="2">
    <source>
        <dbReference type="Google" id="ProtNLM"/>
    </source>
</evidence>
<sequence>MLKVAFIGDSYASYVQTGQGMNSWTYLLAKHFPQHQYYNYAHGGRGYDFYQLCLLDAKIRNIDVILINKTFSHRVSELHGDDPHSFTATAIDDNYFTLYCENIVWYTPACYTPHVDTIHLDSKKDISKGLPEVIPPSLFNSYNEVLRY</sequence>
<proteinExistence type="predicted"/>
<dbReference type="EMBL" id="UINC01084458">
    <property type="protein sequence ID" value="SVC31127.1"/>
    <property type="molecule type" value="Genomic_DNA"/>
</dbReference>
<gene>
    <name evidence="1" type="ORF">METZ01_LOCUS283981</name>
</gene>
<accession>A0A382L7V5</accession>